<dbReference type="AlphaFoldDB" id="A0A454CPP1"/>
<reference evidence="1 2" key="1">
    <citation type="submission" date="2012-10" db="EMBL/GenBank/DDBJ databases">
        <title>Genome sequence of Vibrio Cholerae HENC-02.</title>
        <authorList>
            <person name="Eppinger M."/>
            <person name="Hasan N.A."/>
            <person name="Sengamalay N."/>
            <person name="Hine E."/>
            <person name="Su Q."/>
            <person name="Daugherty S.C."/>
            <person name="Young S."/>
            <person name="Sadzewicz L."/>
            <person name="Tallon L."/>
            <person name="Cebula T.A."/>
            <person name="Ravel J."/>
            <person name="Colwell R.R."/>
        </authorList>
    </citation>
    <scope>NUCLEOTIDE SEQUENCE [LARGE SCALE GENOMIC DNA]</scope>
    <source>
        <strain evidence="1 2">HENC-02</strain>
    </source>
</reference>
<gene>
    <name evidence="1" type="ORF">VCHENC02_5727B</name>
</gene>
<evidence type="ECO:0000313" key="2">
    <source>
        <dbReference type="Proteomes" id="UP000008367"/>
    </source>
</evidence>
<dbReference type="EMBL" id="AJSR01002555">
    <property type="protein sequence ID" value="EKM28372.1"/>
    <property type="molecule type" value="Genomic_DNA"/>
</dbReference>
<proteinExistence type="predicted"/>
<name>A0A454CPP1_VIBHA</name>
<accession>A0A454CPP1</accession>
<protein>
    <submittedName>
        <fullName evidence="1">Uncharacterized protein</fullName>
    </submittedName>
</protein>
<sequence>YRIYRKTKLIENGVISYPRTTPFDAPNYIDDSNKPVIPFKGKSLA</sequence>
<comment type="caution">
    <text evidence="1">The sequence shown here is derived from an EMBL/GenBank/DDBJ whole genome shotgun (WGS) entry which is preliminary data.</text>
</comment>
<dbReference type="Proteomes" id="UP000008367">
    <property type="component" value="Unassembled WGS sequence"/>
</dbReference>
<evidence type="ECO:0000313" key="1">
    <source>
        <dbReference type="EMBL" id="EKM28372.1"/>
    </source>
</evidence>
<feature type="non-terminal residue" evidence="1">
    <location>
        <position position="1"/>
    </location>
</feature>
<organism evidence="1 2">
    <name type="scientific">Vibrio harveyi</name>
    <name type="common">Beneckea harveyi</name>
    <dbReference type="NCBI Taxonomy" id="669"/>
    <lineage>
        <taxon>Bacteria</taxon>
        <taxon>Pseudomonadati</taxon>
        <taxon>Pseudomonadota</taxon>
        <taxon>Gammaproteobacteria</taxon>
        <taxon>Vibrionales</taxon>
        <taxon>Vibrionaceae</taxon>
        <taxon>Vibrio</taxon>
    </lineage>
</organism>